<dbReference type="GO" id="GO:0030983">
    <property type="term" value="F:mismatched DNA binding"/>
    <property type="evidence" value="ECO:0007669"/>
    <property type="project" value="InterPro"/>
</dbReference>
<name>A0AA35TYM3_GEOBA</name>
<dbReference type="InterPro" id="IPR036187">
    <property type="entry name" value="DNA_mismatch_repair_MutS_sf"/>
</dbReference>
<dbReference type="InterPro" id="IPR045076">
    <property type="entry name" value="MutS"/>
</dbReference>
<dbReference type="GO" id="GO:0005634">
    <property type="term" value="C:nucleus"/>
    <property type="evidence" value="ECO:0007669"/>
    <property type="project" value="TreeGrafter"/>
</dbReference>
<evidence type="ECO:0000256" key="3">
    <source>
        <dbReference type="ARBA" id="ARBA00022840"/>
    </source>
</evidence>
<sequence length="320" mass="35466">MATCLSSKYNLPIKVCGSNSRGFYMQLYTGAGAPPELDVDNLPSDFMKISKNRNTINFSTADLLRLNDRAQEATKEIYVMTNVVVNELIKDLRSNIGCLYKLAECVSMLDMLHSFAKSCTLSSYVRPEFTDTLAVKQSRHPILDIISFNLVPNNIFASRESNFILITGPNMSGKTTYLKQVALLQIMAQVGSFVPAVYASFRVTSQIFSRVGSDDDISSNSSTFMLEMRELSYVLQNVSSNCLVIVDELGRGTSNEEGFGICHAVCEHLLTTKVSLLCSYLSVFKSLSSLYACQQRGYAIVQKALRDCMSDGSTPRQREA</sequence>
<dbReference type="SUPFAM" id="SSF52540">
    <property type="entry name" value="P-loop containing nucleoside triphosphate hydrolases"/>
    <property type="match status" value="1"/>
</dbReference>
<dbReference type="GO" id="GO:0007131">
    <property type="term" value="P:reciprocal meiotic recombination"/>
    <property type="evidence" value="ECO:0007669"/>
    <property type="project" value="TreeGrafter"/>
</dbReference>
<evidence type="ECO:0000256" key="1">
    <source>
        <dbReference type="ARBA" id="ARBA00006271"/>
    </source>
</evidence>
<feature type="domain" description="DNA mismatch repair proteins mutS family" evidence="5">
    <location>
        <begin position="161"/>
        <end position="306"/>
    </location>
</feature>
<evidence type="ECO:0000313" key="7">
    <source>
        <dbReference type="Proteomes" id="UP001174909"/>
    </source>
</evidence>
<dbReference type="Proteomes" id="UP001174909">
    <property type="component" value="Unassembled WGS sequence"/>
</dbReference>
<protein>
    <submittedName>
        <fullName evidence="6">MutS protein homolog 4</fullName>
    </submittedName>
</protein>
<dbReference type="InterPro" id="IPR000432">
    <property type="entry name" value="DNA_mismatch_repair_MutS_C"/>
</dbReference>
<organism evidence="6 7">
    <name type="scientific">Geodia barretti</name>
    <name type="common">Barrett's horny sponge</name>
    <dbReference type="NCBI Taxonomy" id="519541"/>
    <lineage>
        <taxon>Eukaryota</taxon>
        <taxon>Metazoa</taxon>
        <taxon>Porifera</taxon>
        <taxon>Demospongiae</taxon>
        <taxon>Heteroscleromorpha</taxon>
        <taxon>Tetractinellida</taxon>
        <taxon>Astrophorina</taxon>
        <taxon>Geodiidae</taxon>
        <taxon>Geodia</taxon>
    </lineage>
</organism>
<dbReference type="GO" id="GO:0006298">
    <property type="term" value="P:mismatch repair"/>
    <property type="evidence" value="ECO:0007669"/>
    <property type="project" value="InterPro"/>
</dbReference>
<dbReference type="Gene3D" id="1.10.1420.10">
    <property type="match status" value="2"/>
</dbReference>
<dbReference type="Gene3D" id="3.40.50.300">
    <property type="entry name" value="P-loop containing nucleotide triphosphate hydrolases"/>
    <property type="match status" value="1"/>
</dbReference>
<comment type="caution">
    <text evidence="6">The sequence shown here is derived from an EMBL/GenBank/DDBJ whole genome shotgun (WGS) entry which is preliminary data.</text>
</comment>
<accession>A0AA35TYM3</accession>
<dbReference type="PANTHER" id="PTHR11361">
    <property type="entry name" value="DNA MISMATCH REPAIR PROTEIN MUTS FAMILY MEMBER"/>
    <property type="match status" value="1"/>
</dbReference>
<evidence type="ECO:0000259" key="5">
    <source>
        <dbReference type="SMART" id="SM00534"/>
    </source>
</evidence>
<dbReference type="EMBL" id="CASHTH010004317">
    <property type="protein sequence ID" value="CAI8056056.1"/>
    <property type="molecule type" value="Genomic_DNA"/>
</dbReference>
<gene>
    <name evidence="6" type="ORF">GBAR_LOCUS30537</name>
</gene>
<dbReference type="SMART" id="SM00534">
    <property type="entry name" value="MUTSac"/>
    <property type="match status" value="1"/>
</dbReference>
<keyword evidence="3" id="KW-0067">ATP-binding</keyword>
<dbReference type="PANTHER" id="PTHR11361:SF21">
    <property type="entry name" value="MUTS PROTEIN HOMOLOG 4"/>
    <property type="match status" value="1"/>
</dbReference>
<dbReference type="GO" id="GO:0005524">
    <property type="term" value="F:ATP binding"/>
    <property type="evidence" value="ECO:0007669"/>
    <property type="project" value="UniProtKB-KW"/>
</dbReference>
<dbReference type="InterPro" id="IPR027417">
    <property type="entry name" value="P-loop_NTPase"/>
</dbReference>
<reference evidence="6" key="1">
    <citation type="submission" date="2023-03" db="EMBL/GenBank/DDBJ databases">
        <authorList>
            <person name="Steffen K."/>
            <person name="Cardenas P."/>
        </authorList>
    </citation>
    <scope>NUCLEOTIDE SEQUENCE</scope>
</reference>
<keyword evidence="2" id="KW-0547">Nucleotide-binding</keyword>
<dbReference type="GO" id="GO:0140664">
    <property type="term" value="F:ATP-dependent DNA damage sensor activity"/>
    <property type="evidence" value="ECO:0007669"/>
    <property type="project" value="InterPro"/>
</dbReference>
<keyword evidence="7" id="KW-1185">Reference proteome</keyword>
<evidence type="ECO:0000256" key="4">
    <source>
        <dbReference type="ARBA" id="ARBA00023125"/>
    </source>
</evidence>
<evidence type="ECO:0000256" key="2">
    <source>
        <dbReference type="ARBA" id="ARBA00022741"/>
    </source>
</evidence>
<dbReference type="SUPFAM" id="SSF48334">
    <property type="entry name" value="DNA repair protein MutS, domain III"/>
    <property type="match status" value="1"/>
</dbReference>
<proteinExistence type="inferred from homology"/>
<dbReference type="Pfam" id="PF00488">
    <property type="entry name" value="MutS_V"/>
    <property type="match status" value="1"/>
</dbReference>
<evidence type="ECO:0000313" key="6">
    <source>
        <dbReference type="EMBL" id="CAI8056056.1"/>
    </source>
</evidence>
<comment type="similarity">
    <text evidence="1">Belongs to the DNA mismatch repair MutS family.</text>
</comment>
<keyword evidence="4" id="KW-0238">DNA-binding</keyword>
<dbReference type="AlphaFoldDB" id="A0AA35TYM3"/>